<reference evidence="1" key="1">
    <citation type="submission" date="2019-02" db="EMBL/GenBank/DDBJ databases">
        <authorList>
            <person name="Gruber-Vodicka R. H."/>
            <person name="Seah K. B. B."/>
        </authorList>
    </citation>
    <scope>NUCLEOTIDE SEQUENCE</scope>
    <source>
        <strain evidence="1">BECK_S127</strain>
    </source>
</reference>
<organism evidence="1">
    <name type="scientific">Candidatus Kentrum sp. SD</name>
    <dbReference type="NCBI Taxonomy" id="2126332"/>
    <lineage>
        <taxon>Bacteria</taxon>
        <taxon>Pseudomonadati</taxon>
        <taxon>Pseudomonadota</taxon>
        <taxon>Gammaproteobacteria</taxon>
        <taxon>Candidatus Kentrum</taxon>
    </lineage>
</organism>
<sequence length="120" mass="13645">MISRRTESKYRKHFTFTAWSFEHTLDPKEFYPASSITEATKHLEHLLGPRTIGLVTGEANFGKTTVCRKLSAALHPSPYRVFHAPPIHRQCHGTVQIHRLGIGLVCPERNRALAFRAIRA</sequence>
<name>A0A451BL40_9GAMM</name>
<evidence type="ECO:0008006" key="2">
    <source>
        <dbReference type="Google" id="ProtNLM"/>
    </source>
</evidence>
<accession>A0A451BL40</accession>
<protein>
    <recommendedName>
        <fullName evidence="2">AAA domain-containing protein</fullName>
    </recommendedName>
</protein>
<proteinExistence type="predicted"/>
<evidence type="ECO:0000313" key="1">
    <source>
        <dbReference type="EMBL" id="VFK78997.1"/>
    </source>
</evidence>
<dbReference type="SUPFAM" id="SSF52540">
    <property type="entry name" value="P-loop containing nucleoside triphosphate hydrolases"/>
    <property type="match status" value="1"/>
</dbReference>
<dbReference type="AlphaFoldDB" id="A0A451BL40"/>
<dbReference type="EMBL" id="CAADHB010000032">
    <property type="protein sequence ID" value="VFK78997.1"/>
    <property type="molecule type" value="Genomic_DNA"/>
</dbReference>
<dbReference type="InterPro" id="IPR027417">
    <property type="entry name" value="P-loop_NTPase"/>
</dbReference>
<gene>
    <name evidence="1" type="ORF">BECKSD772D_GA0070982_10325</name>
</gene>